<keyword evidence="3" id="KW-1185">Reference proteome</keyword>
<sequence>MLRREAICPAVTLINDVTGHHNNSDQLVNPKAASGPPLGSSSSSNNSRQLNQTTKERQLYDFCPEALKELSSLQASTVPKDAK</sequence>
<dbReference type="Proteomes" id="UP000762676">
    <property type="component" value="Unassembled WGS sequence"/>
</dbReference>
<comment type="caution">
    <text evidence="2">The sequence shown here is derived from an EMBL/GenBank/DDBJ whole genome shotgun (WGS) entry which is preliminary data.</text>
</comment>
<dbReference type="AlphaFoldDB" id="A0AAV4FK80"/>
<gene>
    <name evidence="2" type="ORF">ElyMa_005730900</name>
</gene>
<reference evidence="2 3" key="1">
    <citation type="journal article" date="2021" name="Elife">
        <title>Chloroplast acquisition without the gene transfer in kleptoplastic sea slugs, Plakobranchus ocellatus.</title>
        <authorList>
            <person name="Maeda T."/>
            <person name="Takahashi S."/>
            <person name="Yoshida T."/>
            <person name="Shimamura S."/>
            <person name="Takaki Y."/>
            <person name="Nagai Y."/>
            <person name="Toyoda A."/>
            <person name="Suzuki Y."/>
            <person name="Arimoto A."/>
            <person name="Ishii H."/>
            <person name="Satoh N."/>
            <person name="Nishiyama T."/>
            <person name="Hasebe M."/>
            <person name="Maruyama T."/>
            <person name="Minagawa J."/>
            <person name="Obokata J."/>
            <person name="Shigenobu S."/>
        </authorList>
    </citation>
    <scope>NUCLEOTIDE SEQUENCE [LARGE SCALE GENOMIC DNA]</scope>
</reference>
<proteinExistence type="predicted"/>
<feature type="compositionally biased region" description="Low complexity" evidence="1">
    <location>
        <begin position="34"/>
        <end position="47"/>
    </location>
</feature>
<evidence type="ECO:0000313" key="3">
    <source>
        <dbReference type="Proteomes" id="UP000762676"/>
    </source>
</evidence>
<dbReference type="EMBL" id="BMAT01011479">
    <property type="protein sequence ID" value="GFR73474.1"/>
    <property type="molecule type" value="Genomic_DNA"/>
</dbReference>
<feature type="region of interest" description="Disordered" evidence="1">
    <location>
        <begin position="17"/>
        <end position="58"/>
    </location>
</feature>
<accession>A0AAV4FK80</accession>
<organism evidence="2 3">
    <name type="scientific">Elysia marginata</name>
    <dbReference type="NCBI Taxonomy" id="1093978"/>
    <lineage>
        <taxon>Eukaryota</taxon>
        <taxon>Metazoa</taxon>
        <taxon>Spiralia</taxon>
        <taxon>Lophotrochozoa</taxon>
        <taxon>Mollusca</taxon>
        <taxon>Gastropoda</taxon>
        <taxon>Heterobranchia</taxon>
        <taxon>Euthyneura</taxon>
        <taxon>Panpulmonata</taxon>
        <taxon>Sacoglossa</taxon>
        <taxon>Placobranchoidea</taxon>
        <taxon>Plakobranchidae</taxon>
        <taxon>Elysia</taxon>
    </lineage>
</organism>
<name>A0AAV4FK80_9GAST</name>
<evidence type="ECO:0000313" key="2">
    <source>
        <dbReference type="EMBL" id="GFR73474.1"/>
    </source>
</evidence>
<protein>
    <submittedName>
        <fullName evidence="2">Uncharacterized protein</fullName>
    </submittedName>
</protein>
<evidence type="ECO:0000256" key="1">
    <source>
        <dbReference type="SAM" id="MobiDB-lite"/>
    </source>
</evidence>